<feature type="chain" id="PRO_5030768140" description="ShKT domain-containing protein" evidence="1">
    <location>
        <begin position="25"/>
        <end position="316"/>
    </location>
</feature>
<proteinExistence type="predicted"/>
<evidence type="ECO:0000256" key="1">
    <source>
        <dbReference type="SAM" id="SignalP"/>
    </source>
</evidence>
<evidence type="ECO:0000313" key="3">
    <source>
        <dbReference type="EMBL" id="CAD9448709.1"/>
    </source>
</evidence>
<sequence length="316" mass="34528">MVSISHERLTLVLVLFFFFMGEQACVRGASCELWCTEECRRLNGNVEAECGACDGAAGGCHPGADGYESWRLRAEAFAQNGLSHAAISASGSVEAPRRQAVQALRHEAVQAPMRDAISSPRHGDDCVDMEPDKCAQLVNAGACADHTSEMVRHCAKSCGVCGAQTVCKRPEQCLTRLSRYDEKESSVRTGSCSAVARLMRGEHRCEKLEDEIALKERGYFVVRNFTPHAELAAMEAFVRQVEPKGRQMLCGASDVQPDECKLEGKVLSRLFPSTYASIQSLFTRSRLASGHLRIGVHLDQLMGLCAECELRTDGPV</sequence>
<feature type="domain" description="ShKT" evidence="2">
    <location>
        <begin position="125"/>
        <end position="162"/>
    </location>
</feature>
<protein>
    <recommendedName>
        <fullName evidence="2">ShKT domain-containing protein</fullName>
    </recommendedName>
</protein>
<accession>A0A7S2DAD6</accession>
<dbReference type="SMART" id="SM00254">
    <property type="entry name" value="ShKT"/>
    <property type="match status" value="1"/>
</dbReference>
<evidence type="ECO:0000259" key="2">
    <source>
        <dbReference type="SMART" id="SM00254"/>
    </source>
</evidence>
<dbReference type="InterPro" id="IPR003582">
    <property type="entry name" value="ShKT_dom"/>
</dbReference>
<feature type="signal peptide" evidence="1">
    <location>
        <begin position="1"/>
        <end position="24"/>
    </location>
</feature>
<gene>
    <name evidence="3" type="ORF">CBRE1094_LOCUS15321</name>
</gene>
<dbReference type="Gene3D" id="1.10.10.1940">
    <property type="match status" value="1"/>
</dbReference>
<reference evidence="3" key="1">
    <citation type="submission" date="2021-01" db="EMBL/GenBank/DDBJ databases">
        <authorList>
            <person name="Corre E."/>
            <person name="Pelletier E."/>
            <person name="Niang G."/>
            <person name="Scheremetjew M."/>
            <person name="Finn R."/>
            <person name="Kale V."/>
            <person name="Holt S."/>
            <person name="Cochrane G."/>
            <person name="Meng A."/>
            <person name="Brown T."/>
            <person name="Cohen L."/>
        </authorList>
    </citation>
    <scope>NUCLEOTIDE SEQUENCE</scope>
    <source>
        <strain evidence="3">UTEX LB 985</strain>
    </source>
</reference>
<organism evidence="3">
    <name type="scientific">Haptolina brevifila</name>
    <dbReference type="NCBI Taxonomy" id="156173"/>
    <lineage>
        <taxon>Eukaryota</taxon>
        <taxon>Haptista</taxon>
        <taxon>Haptophyta</taxon>
        <taxon>Prymnesiophyceae</taxon>
        <taxon>Prymnesiales</taxon>
        <taxon>Prymnesiaceae</taxon>
        <taxon>Haptolina</taxon>
    </lineage>
</organism>
<dbReference type="EMBL" id="HBGU01028165">
    <property type="protein sequence ID" value="CAD9448709.1"/>
    <property type="molecule type" value="Transcribed_RNA"/>
</dbReference>
<dbReference type="AlphaFoldDB" id="A0A7S2DAD6"/>
<keyword evidence="1" id="KW-0732">Signal</keyword>
<name>A0A7S2DAD6_9EUKA</name>